<feature type="transmembrane region" description="Helical" evidence="1">
    <location>
        <begin position="831"/>
        <end position="853"/>
    </location>
</feature>
<evidence type="ECO:0000313" key="3">
    <source>
        <dbReference type="Proteomes" id="UP000199087"/>
    </source>
</evidence>
<name>A0A0U1NTI3_9BACI</name>
<feature type="transmembrane region" description="Helical" evidence="1">
    <location>
        <begin position="385"/>
        <end position="403"/>
    </location>
</feature>
<dbReference type="PANTHER" id="PTHR38454:SF1">
    <property type="entry name" value="INTEGRAL MEMBRANE PROTEIN"/>
    <property type="match status" value="1"/>
</dbReference>
<feature type="transmembrane region" description="Helical" evidence="1">
    <location>
        <begin position="325"/>
        <end position="346"/>
    </location>
</feature>
<feature type="transmembrane region" description="Helical" evidence="1">
    <location>
        <begin position="165"/>
        <end position="181"/>
    </location>
</feature>
<feature type="transmembrane region" description="Helical" evidence="1">
    <location>
        <begin position="187"/>
        <end position="214"/>
    </location>
</feature>
<proteinExistence type="predicted"/>
<dbReference type="STRING" id="1499688.BN000_01273"/>
<dbReference type="InterPro" id="IPR018580">
    <property type="entry name" value="Uncharacterised_YfhO"/>
</dbReference>
<dbReference type="Proteomes" id="UP000199087">
    <property type="component" value="Unassembled WGS sequence"/>
</dbReference>
<dbReference type="PANTHER" id="PTHR38454">
    <property type="entry name" value="INTEGRAL MEMBRANE PROTEIN-RELATED"/>
    <property type="match status" value="1"/>
</dbReference>
<dbReference type="AlphaFoldDB" id="A0A0U1NTI3"/>
<dbReference type="EMBL" id="CVRB01000001">
    <property type="protein sequence ID" value="CRK81371.1"/>
    <property type="molecule type" value="Genomic_DNA"/>
</dbReference>
<sequence>MKLSFIKLAKNKYILLLLSFLLPFVLFGVVLAQFGIYPFGSKSILISDMYSQYIEFYNRLYDVFYNGKSLFYSWEAGMGLNFLAVIAYYLASPLSILIIFFPRNHLPEAMILITLIKIGLSGATMYFFLSRFSLSEKFSTLFFSTFYALMTFSIAYSFDIMWLDGIYMLPLILYGVELLIKDGKYTFLIACLAITFISNFYVAFMIGIFTFLYFLVRFFSLQRKTSFLLFLKKIWLFGTSTAIAAGLSAFLILPTYLVIKANHGDPAQPQILPKIHLFNYYLKFFNGTYDSLIDGLPNIYAGLLTLLLFPLFFVSKKIKLKEKVLFLLLFSFLVYSFQNSELYFIWHGGHNPNWFPYRFSFLLSFTVIYLAFRTFVVLDKTISPYLIVLYIFNILFVLFVWKYTPNGLSNKFVIINIVLLTIYFILMYCKLHISEYKKFIHILLILAVCLDTTLNSAKIIRSLDHQFQYKPRDMYNGPSDYINMINWLKKNDHSFYRINTDPPITWNDSMMLDYKKMDSFNSQSNNDLNRFLNELGYTTSDSVFVDMGKGIVSTDSLMGFKYIISNYPIDKFGYELIHHEGNYLLYKNNNVLSLGTVLNNQNHINFQEGLDNPFEKQNLLFMGATKASPKLFVPMEPTSIQYENLTVQTEADGQKFIKNDKTKNAFIKYSFPVSGRQQLYTLLKTDGISNSNVYVNDTLPGKGYPNVYSNRVLDLGAFQNETVTVKIEVLSDEYTLKNGLFYAMDMNLFEKKVDEYRKQSLTVKSFQDTNISGDIKLNENGVLFLSIPYDSGWSAVVDGKKGKIEKIGGFLGIDLEKGNHKIDLHYVPPGFHVGLIISLCSLLLFIVLILMNFRKKRQNNIN</sequence>
<dbReference type="RefSeq" id="WP_176699670.1">
    <property type="nucleotide sequence ID" value="NZ_CVRB01000001.1"/>
</dbReference>
<evidence type="ECO:0000313" key="2">
    <source>
        <dbReference type="EMBL" id="CRK81371.1"/>
    </source>
</evidence>
<evidence type="ECO:0000256" key="1">
    <source>
        <dbReference type="SAM" id="Phobius"/>
    </source>
</evidence>
<feature type="transmembrane region" description="Helical" evidence="1">
    <location>
        <begin position="358"/>
        <end position="378"/>
    </location>
</feature>
<reference evidence="3" key="1">
    <citation type="submission" date="2015-05" db="EMBL/GenBank/DDBJ databases">
        <authorList>
            <person name="Urmite Genomes"/>
        </authorList>
    </citation>
    <scope>NUCLEOTIDE SEQUENCE [LARGE SCALE GENOMIC DNA]</scope>
    <source>
        <strain evidence="3">LF1</strain>
    </source>
</reference>
<keyword evidence="3" id="KW-1185">Reference proteome</keyword>
<feature type="transmembrane region" description="Helical" evidence="1">
    <location>
        <begin position="80"/>
        <end position="102"/>
    </location>
</feature>
<organism evidence="2 3">
    <name type="scientific">Neobacillus massiliamazoniensis</name>
    <dbReference type="NCBI Taxonomy" id="1499688"/>
    <lineage>
        <taxon>Bacteria</taxon>
        <taxon>Bacillati</taxon>
        <taxon>Bacillota</taxon>
        <taxon>Bacilli</taxon>
        <taxon>Bacillales</taxon>
        <taxon>Bacillaceae</taxon>
        <taxon>Neobacillus</taxon>
    </lineage>
</organism>
<keyword evidence="1" id="KW-0812">Transmembrane</keyword>
<keyword evidence="1" id="KW-1133">Transmembrane helix</keyword>
<protein>
    <submittedName>
        <fullName evidence="2">Multidrug resistance protein B</fullName>
    </submittedName>
</protein>
<feature type="transmembrane region" description="Helical" evidence="1">
    <location>
        <begin position="409"/>
        <end position="427"/>
    </location>
</feature>
<feature type="transmembrane region" description="Helical" evidence="1">
    <location>
        <begin position="295"/>
        <end position="313"/>
    </location>
</feature>
<keyword evidence="1" id="KW-0472">Membrane</keyword>
<accession>A0A0U1NTI3</accession>
<dbReference type="Pfam" id="PF09586">
    <property type="entry name" value="YfhO"/>
    <property type="match status" value="1"/>
</dbReference>
<feature type="transmembrane region" description="Helical" evidence="1">
    <location>
        <begin position="109"/>
        <end position="129"/>
    </location>
</feature>
<feature type="transmembrane region" description="Helical" evidence="1">
    <location>
        <begin position="234"/>
        <end position="259"/>
    </location>
</feature>
<gene>
    <name evidence="2" type="ORF">BN000_01273</name>
</gene>